<feature type="transmembrane region" description="Helical" evidence="1">
    <location>
        <begin position="37"/>
        <end position="56"/>
    </location>
</feature>
<keyword evidence="1" id="KW-1133">Transmembrane helix</keyword>
<name>A0A7Y9JMK0_9MICO</name>
<accession>A0A7Y9JMK0</accession>
<comment type="caution">
    <text evidence="2">The sequence shown here is derived from an EMBL/GenBank/DDBJ whole genome shotgun (WGS) entry which is preliminary data.</text>
</comment>
<reference evidence="2 3" key="1">
    <citation type="submission" date="2020-07" db="EMBL/GenBank/DDBJ databases">
        <title>Sequencing the genomes of 1000 actinobacteria strains.</title>
        <authorList>
            <person name="Klenk H.-P."/>
        </authorList>
    </citation>
    <scope>NUCLEOTIDE SEQUENCE [LARGE SCALE GENOMIC DNA]</scope>
    <source>
        <strain evidence="2 3">DSM 22185</strain>
    </source>
</reference>
<keyword evidence="1" id="KW-0472">Membrane</keyword>
<dbReference type="Proteomes" id="UP000552045">
    <property type="component" value="Unassembled WGS sequence"/>
</dbReference>
<proteinExistence type="predicted"/>
<evidence type="ECO:0000313" key="3">
    <source>
        <dbReference type="Proteomes" id="UP000552045"/>
    </source>
</evidence>
<dbReference type="AlphaFoldDB" id="A0A7Y9JMK0"/>
<evidence type="ECO:0000313" key="2">
    <source>
        <dbReference type="EMBL" id="NYD53618.1"/>
    </source>
</evidence>
<dbReference type="RefSeq" id="WP_179431312.1">
    <property type="nucleotide sequence ID" value="NZ_BAABLC010000005.1"/>
</dbReference>
<sequence length="112" mass="11705">MSVPYLVLAIVTLISTVPSLYFSAAEIRSDDPAVRRVAWYTTARSAALFVLAVVALCGRFDGWLLAIAVAMIIVQAADGVIALRGGKAVMYIGPFATAAVTAAALVWFVTAG</sequence>
<feature type="transmembrane region" description="Helical" evidence="1">
    <location>
        <begin position="88"/>
        <end position="109"/>
    </location>
</feature>
<keyword evidence="3" id="KW-1185">Reference proteome</keyword>
<feature type="transmembrane region" description="Helical" evidence="1">
    <location>
        <begin position="6"/>
        <end position="25"/>
    </location>
</feature>
<evidence type="ECO:0000256" key="1">
    <source>
        <dbReference type="SAM" id="Phobius"/>
    </source>
</evidence>
<protein>
    <submittedName>
        <fullName evidence="2">Uncharacterized protein</fullName>
    </submittedName>
</protein>
<dbReference type="EMBL" id="JACCBH010000001">
    <property type="protein sequence ID" value="NYD53618.1"/>
    <property type="molecule type" value="Genomic_DNA"/>
</dbReference>
<gene>
    <name evidence="2" type="ORF">BKA02_000673</name>
</gene>
<organism evidence="2 3">
    <name type="scientific">Microbacterium pseudoresistens</name>
    <dbReference type="NCBI Taxonomy" id="640634"/>
    <lineage>
        <taxon>Bacteria</taxon>
        <taxon>Bacillati</taxon>
        <taxon>Actinomycetota</taxon>
        <taxon>Actinomycetes</taxon>
        <taxon>Micrococcales</taxon>
        <taxon>Microbacteriaceae</taxon>
        <taxon>Microbacterium</taxon>
    </lineage>
</organism>
<keyword evidence="1" id="KW-0812">Transmembrane</keyword>
<feature type="transmembrane region" description="Helical" evidence="1">
    <location>
        <begin position="62"/>
        <end position="81"/>
    </location>
</feature>